<accession>A0A9D4MIL1</accession>
<dbReference type="AlphaFoldDB" id="A0A9D4MIL1"/>
<dbReference type="GO" id="GO:0005216">
    <property type="term" value="F:monoatomic ion channel activity"/>
    <property type="evidence" value="ECO:0007669"/>
    <property type="project" value="InterPro"/>
</dbReference>
<dbReference type="Gene3D" id="1.20.120.350">
    <property type="entry name" value="Voltage-gated potassium channels. Chain C"/>
    <property type="match status" value="1"/>
</dbReference>
<keyword evidence="4 7" id="KW-1133">Transmembrane helix</keyword>
<comment type="subcellular location">
    <subcellularLocation>
        <location evidence="1">Membrane</location>
        <topology evidence="1">Multi-pass membrane protein</topology>
    </subcellularLocation>
</comment>
<dbReference type="InterPro" id="IPR018490">
    <property type="entry name" value="cNMP-bd_dom_sf"/>
</dbReference>
<keyword evidence="6 7" id="KW-0472">Membrane</keyword>
<dbReference type="PROSITE" id="PS00888">
    <property type="entry name" value="CNMP_BINDING_1"/>
    <property type="match status" value="1"/>
</dbReference>
<proteinExistence type="predicted"/>
<dbReference type="GO" id="GO:0016020">
    <property type="term" value="C:membrane"/>
    <property type="evidence" value="ECO:0007669"/>
    <property type="project" value="UniProtKB-SubCell"/>
</dbReference>
<evidence type="ECO:0000256" key="6">
    <source>
        <dbReference type="ARBA" id="ARBA00023136"/>
    </source>
</evidence>
<name>A0A9D4MIL1_DREPO</name>
<feature type="domain" description="Cyclic nucleotide-binding" evidence="8">
    <location>
        <begin position="505"/>
        <end position="595"/>
    </location>
</feature>
<feature type="transmembrane region" description="Helical" evidence="7">
    <location>
        <begin position="6"/>
        <end position="28"/>
    </location>
</feature>
<dbReference type="InterPro" id="IPR014710">
    <property type="entry name" value="RmlC-like_jellyroll"/>
</dbReference>
<evidence type="ECO:0000256" key="3">
    <source>
        <dbReference type="ARBA" id="ARBA00022692"/>
    </source>
</evidence>
<evidence type="ECO:0000259" key="8">
    <source>
        <dbReference type="PROSITE" id="PS50042"/>
    </source>
</evidence>
<evidence type="ECO:0000313" key="9">
    <source>
        <dbReference type="EMBL" id="KAH3877178.1"/>
    </source>
</evidence>
<feature type="transmembrane region" description="Helical" evidence="7">
    <location>
        <begin position="220"/>
        <end position="245"/>
    </location>
</feature>
<dbReference type="InterPro" id="IPR005821">
    <property type="entry name" value="Ion_trans_dom"/>
</dbReference>
<keyword evidence="3 7" id="KW-0812">Transmembrane</keyword>
<feature type="transmembrane region" description="Helical" evidence="7">
    <location>
        <begin position="257"/>
        <end position="276"/>
    </location>
</feature>
<evidence type="ECO:0000256" key="4">
    <source>
        <dbReference type="ARBA" id="ARBA00022989"/>
    </source>
</evidence>
<dbReference type="InterPro" id="IPR018488">
    <property type="entry name" value="cNMP-bd_CS"/>
</dbReference>
<gene>
    <name evidence="9" type="ORF">DPMN_001037</name>
</gene>
<dbReference type="PANTHER" id="PTHR23011:SF28">
    <property type="entry name" value="CYCLIC NUCLEOTIDE-BINDING DOMAIN CONTAINING PROTEIN"/>
    <property type="match status" value="1"/>
</dbReference>
<dbReference type="Gene3D" id="2.60.120.10">
    <property type="entry name" value="Jelly Rolls"/>
    <property type="match status" value="1"/>
</dbReference>
<keyword evidence="2" id="KW-0813">Transport</keyword>
<keyword evidence="5" id="KW-0406">Ion transport</keyword>
<organism evidence="9 10">
    <name type="scientific">Dreissena polymorpha</name>
    <name type="common">Zebra mussel</name>
    <name type="synonym">Mytilus polymorpha</name>
    <dbReference type="NCBI Taxonomy" id="45954"/>
    <lineage>
        <taxon>Eukaryota</taxon>
        <taxon>Metazoa</taxon>
        <taxon>Spiralia</taxon>
        <taxon>Lophotrochozoa</taxon>
        <taxon>Mollusca</taxon>
        <taxon>Bivalvia</taxon>
        <taxon>Autobranchia</taxon>
        <taxon>Heteroconchia</taxon>
        <taxon>Euheterodonta</taxon>
        <taxon>Imparidentia</taxon>
        <taxon>Neoheterodontei</taxon>
        <taxon>Myida</taxon>
        <taxon>Dreissenoidea</taxon>
        <taxon>Dreissenidae</taxon>
        <taxon>Dreissena</taxon>
    </lineage>
</organism>
<comment type="caution">
    <text evidence="9">The sequence shown here is derived from an EMBL/GenBank/DDBJ whole genome shotgun (WGS) entry which is preliminary data.</text>
</comment>
<dbReference type="SUPFAM" id="SSF81324">
    <property type="entry name" value="Voltage-gated potassium channels"/>
    <property type="match status" value="1"/>
</dbReference>
<evidence type="ECO:0000256" key="5">
    <source>
        <dbReference type="ARBA" id="ARBA00023065"/>
    </source>
</evidence>
<dbReference type="PROSITE" id="PS50042">
    <property type="entry name" value="CNMP_BINDING_3"/>
    <property type="match status" value="1"/>
</dbReference>
<dbReference type="PANTHER" id="PTHR23011">
    <property type="entry name" value="CYCLIC NUCLEOTIDE-BINDING DOMAIN CONTAINING PROTEIN"/>
    <property type="match status" value="1"/>
</dbReference>
<feature type="transmembrane region" description="Helical" evidence="7">
    <location>
        <begin position="288"/>
        <end position="311"/>
    </location>
</feature>
<dbReference type="CDD" id="cd00038">
    <property type="entry name" value="CAP_ED"/>
    <property type="match status" value="1"/>
</dbReference>
<protein>
    <recommendedName>
        <fullName evidence="8">Cyclic nucleotide-binding domain-containing protein</fullName>
    </recommendedName>
</protein>
<dbReference type="SUPFAM" id="SSF51206">
    <property type="entry name" value="cAMP-binding domain-like"/>
    <property type="match status" value="1"/>
</dbReference>
<evidence type="ECO:0000256" key="7">
    <source>
        <dbReference type="SAM" id="Phobius"/>
    </source>
</evidence>
<dbReference type="InterPro" id="IPR027359">
    <property type="entry name" value="Volt_channel_dom_sf"/>
</dbReference>
<feature type="non-terminal residue" evidence="9">
    <location>
        <position position="831"/>
    </location>
</feature>
<keyword evidence="10" id="KW-1185">Reference proteome</keyword>
<reference evidence="9" key="2">
    <citation type="submission" date="2020-11" db="EMBL/GenBank/DDBJ databases">
        <authorList>
            <person name="McCartney M.A."/>
            <person name="Auch B."/>
            <person name="Kono T."/>
            <person name="Mallez S."/>
            <person name="Becker A."/>
            <person name="Gohl D.M."/>
            <person name="Silverstein K.A.T."/>
            <person name="Koren S."/>
            <person name="Bechman K.B."/>
            <person name="Herman A."/>
            <person name="Abrahante J.E."/>
            <person name="Garbe J."/>
        </authorList>
    </citation>
    <scope>NUCLEOTIDE SEQUENCE</scope>
    <source>
        <strain evidence="9">Duluth1</strain>
        <tissue evidence="9">Whole animal</tissue>
    </source>
</reference>
<evidence type="ECO:0000256" key="1">
    <source>
        <dbReference type="ARBA" id="ARBA00004141"/>
    </source>
</evidence>
<dbReference type="Proteomes" id="UP000828390">
    <property type="component" value="Unassembled WGS sequence"/>
</dbReference>
<evidence type="ECO:0000256" key="2">
    <source>
        <dbReference type="ARBA" id="ARBA00022448"/>
    </source>
</evidence>
<dbReference type="Pfam" id="PF00027">
    <property type="entry name" value="cNMP_binding"/>
    <property type="match status" value="1"/>
</dbReference>
<sequence length="831" mass="94673">VLIHVSGVVFLTLIVNATTTFMLLRVLGMSDVSPAKRMSMANALRYLQDMREKTLNMLKTDRFLADAEWETVEKQTEVNDPYQTTEEEAQIEDSLDIRKNACCPDCDATLPPQYSIKELRDMTNEAILRMLKAEKMSYWRQFEQGMLSREATRKLQECTEIASDTKGKFIDIEDIKNSWQMPSILPKLKRLVKRSIFKTQVNLDKSSKLWPLFRFERHPAFYLIIYIFIILDMINVAFAIASQYVEHFFYTRNAFRSLNLAFVCVYILELALKVIVQKRAYITNTWHWMCIVIIVIGVPDIIQSFVLPAMYGELHGAVHIVSLMCIILRTIRVFRLLEPTMPYILDFIKRRMSQQLSIGFDVGRGFVAGEEEVRKLVDHMSDNKDIAKSLKQMSDNSRLDVIRCLGMLSKQHPDIALSIKTRQAIRSVLNQLRDGIHDLLADGILEEAEGNKLEKQVEEQMKRLQSAAHSLPIPPPDKMLKNICWLGKDEALMEFIKLKSKLLNFDYNDVVIREGDIAGGIYIIISGMVRLESTNPSGRQILSLQEKPSGTSLTTKAYVLDFMTSGNIIGEMGLLTHKHRSATVICETSVQMMYIALEDMEYAIETFKEGDEPLVYRLWHVCANRIAVNILMNQSSFQGWTKEKIKLRLENSYLADTSGQTFVVDSTMSDVVLINGSARNPFTDEFFEGPSYIPWTVLKLDLLAVEGMPVVILIVPSDLGQPIHGKKGEAQRGHGALINSLSQLCLKHASKKRLNVESKWKKVQSAKSLGTLFSSNKLDPASHSKFENGMPSLTYIRQYCLIKKCEHVICMHPKFSQYNILKSGEVTEDAT</sequence>
<dbReference type="PROSITE" id="PS00889">
    <property type="entry name" value="CNMP_BINDING_2"/>
    <property type="match status" value="1"/>
</dbReference>
<dbReference type="Pfam" id="PF00520">
    <property type="entry name" value="Ion_trans"/>
    <property type="match status" value="1"/>
</dbReference>
<evidence type="ECO:0000313" key="10">
    <source>
        <dbReference type="Proteomes" id="UP000828390"/>
    </source>
</evidence>
<dbReference type="EMBL" id="JAIWYP010000001">
    <property type="protein sequence ID" value="KAH3877178.1"/>
    <property type="molecule type" value="Genomic_DNA"/>
</dbReference>
<reference evidence="9" key="1">
    <citation type="journal article" date="2019" name="bioRxiv">
        <title>The Genome of the Zebra Mussel, Dreissena polymorpha: A Resource for Invasive Species Research.</title>
        <authorList>
            <person name="McCartney M.A."/>
            <person name="Auch B."/>
            <person name="Kono T."/>
            <person name="Mallez S."/>
            <person name="Zhang Y."/>
            <person name="Obille A."/>
            <person name="Becker A."/>
            <person name="Abrahante J.E."/>
            <person name="Garbe J."/>
            <person name="Badalamenti J.P."/>
            <person name="Herman A."/>
            <person name="Mangelson H."/>
            <person name="Liachko I."/>
            <person name="Sullivan S."/>
            <person name="Sone E.D."/>
            <person name="Koren S."/>
            <person name="Silverstein K.A.T."/>
            <person name="Beckman K.B."/>
            <person name="Gohl D.M."/>
        </authorList>
    </citation>
    <scope>NUCLEOTIDE SEQUENCE</scope>
    <source>
        <strain evidence="9">Duluth1</strain>
        <tissue evidence="9">Whole animal</tissue>
    </source>
</reference>
<dbReference type="InterPro" id="IPR000595">
    <property type="entry name" value="cNMP-bd_dom"/>
</dbReference>